<sequence>MGRACMMDNMSDAAIENCAVCPVCRGFQKIYREGSPGRGDWGDAHTGRGLLAFGGESDQREKSDFC</sequence>
<reference evidence="1 2" key="1">
    <citation type="journal article" date="2017" name="Mol. Plant">
        <title>The Genome of Medicinal Plant Macleaya cordata Provides New Insights into Benzylisoquinoline Alkaloids Metabolism.</title>
        <authorList>
            <person name="Liu X."/>
            <person name="Liu Y."/>
            <person name="Huang P."/>
            <person name="Ma Y."/>
            <person name="Qing Z."/>
            <person name="Tang Q."/>
            <person name="Cao H."/>
            <person name="Cheng P."/>
            <person name="Zheng Y."/>
            <person name="Yuan Z."/>
            <person name="Zhou Y."/>
            <person name="Liu J."/>
            <person name="Tang Z."/>
            <person name="Zhuo Y."/>
            <person name="Zhang Y."/>
            <person name="Yu L."/>
            <person name="Huang J."/>
            <person name="Yang P."/>
            <person name="Peng Q."/>
            <person name="Zhang J."/>
            <person name="Jiang W."/>
            <person name="Zhang Z."/>
            <person name="Lin K."/>
            <person name="Ro D.K."/>
            <person name="Chen X."/>
            <person name="Xiong X."/>
            <person name="Shang Y."/>
            <person name="Huang S."/>
            <person name="Zeng J."/>
        </authorList>
    </citation>
    <scope>NUCLEOTIDE SEQUENCE [LARGE SCALE GENOMIC DNA]</scope>
    <source>
        <strain evidence="2">cv. BLH2017</strain>
        <tissue evidence="1">Root</tissue>
    </source>
</reference>
<dbReference type="EMBL" id="MVGT01002617">
    <property type="protein sequence ID" value="OVA07284.1"/>
    <property type="molecule type" value="Genomic_DNA"/>
</dbReference>
<gene>
    <name evidence="1" type="ORF">BVC80_1601g33</name>
</gene>
<accession>A0A200QA18</accession>
<proteinExistence type="predicted"/>
<dbReference type="Proteomes" id="UP000195402">
    <property type="component" value="Unassembled WGS sequence"/>
</dbReference>
<evidence type="ECO:0000313" key="1">
    <source>
        <dbReference type="EMBL" id="OVA07284.1"/>
    </source>
</evidence>
<evidence type="ECO:0000313" key="2">
    <source>
        <dbReference type="Proteomes" id="UP000195402"/>
    </source>
</evidence>
<dbReference type="AlphaFoldDB" id="A0A200QA18"/>
<name>A0A200QA18_MACCD</name>
<protein>
    <submittedName>
        <fullName evidence="1">Uncharacterized protein</fullName>
    </submittedName>
</protein>
<keyword evidence="2" id="KW-1185">Reference proteome</keyword>
<dbReference type="InParanoid" id="A0A200QA18"/>
<comment type="caution">
    <text evidence="1">The sequence shown here is derived from an EMBL/GenBank/DDBJ whole genome shotgun (WGS) entry which is preliminary data.</text>
</comment>
<organism evidence="1 2">
    <name type="scientific">Macleaya cordata</name>
    <name type="common">Five-seeded plume-poppy</name>
    <name type="synonym">Bocconia cordata</name>
    <dbReference type="NCBI Taxonomy" id="56857"/>
    <lineage>
        <taxon>Eukaryota</taxon>
        <taxon>Viridiplantae</taxon>
        <taxon>Streptophyta</taxon>
        <taxon>Embryophyta</taxon>
        <taxon>Tracheophyta</taxon>
        <taxon>Spermatophyta</taxon>
        <taxon>Magnoliopsida</taxon>
        <taxon>Ranunculales</taxon>
        <taxon>Papaveraceae</taxon>
        <taxon>Papaveroideae</taxon>
        <taxon>Macleaya</taxon>
    </lineage>
</organism>